<dbReference type="InterPro" id="IPR043502">
    <property type="entry name" value="DNA/RNA_pol_sf"/>
</dbReference>
<keyword evidence="1" id="KW-0863">Zinc-finger</keyword>
<keyword evidence="1" id="KW-0862">Zinc</keyword>
<dbReference type="PROSITE" id="PS50158">
    <property type="entry name" value="ZF_CCHC"/>
    <property type="match status" value="1"/>
</dbReference>
<reference evidence="4" key="2">
    <citation type="journal article" date="2024" name="Plant">
        <title>Genomic evolution and insights into agronomic trait innovations of Sesamum species.</title>
        <authorList>
            <person name="Miao H."/>
            <person name="Wang L."/>
            <person name="Qu L."/>
            <person name="Liu H."/>
            <person name="Sun Y."/>
            <person name="Le M."/>
            <person name="Wang Q."/>
            <person name="Wei S."/>
            <person name="Zheng Y."/>
            <person name="Lin W."/>
            <person name="Duan Y."/>
            <person name="Cao H."/>
            <person name="Xiong S."/>
            <person name="Wang X."/>
            <person name="Wei L."/>
            <person name="Li C."/>
            <person name="Ma Q."/>
            <person name="Ju M."/>
            <person name="Zhao R."/>
            <person name="Li G."/>
            <person name="Mu C."/>
            <person name="Tian Q."/>
            <person name="Mei H."/>
            <person name="Zhang T."/>
            <person name="Gao T."/>
            <person name="Zhang H."/>
        </authorList>
    </citation>
    <scope>NUCLEOTIDE SEQUENCE</scope>
    <source>
        <strain evidence="4">K16</strain>
    </source>
</reference>
<dbReference type="Proteomes" id="UP001289374">
    <property type="component" value="Unassembled WGS sequence"/>
</dbReference>
<dbReference type="CDD" id="cd01647">
    <property type="entry name" value="RT_LTR"/>
    <property type="match status" value="1"/>
</dbReference>
<dbReference type="GO" id="GO:0003964">
    <property type="term" value="F:RNA-directed DNA polymerase activity"/>
    <property type="evidence" value="ECO:0007669"/>
    <property type="project" value="UniProtKB-KW"/>
</dbReference>
<dbReference type="Gene3D" id="4.10.60.10">
    <property type="entry name" value="Zinc finger, CCHC-type"/>
    <property type="match status" value="1"/>
</dbReference>
<dbReference type="Gene3D" id="3.30.70.270">
    <property type="match status" value="1"/>
</dbReference>
<sequence>MGQTSKFPSVSSSRGGPNSIGFGGRQGPTRSFSGTSIPTCTICGWRHIGECWGTQPIMCYRCRQPGHIVRDCPPWRDNARKPQTSGLSSVGENSQRTDTSKGRGRGGRGSGNIFTTSITQSSQPQPIARVYAITKEQAPTAPELNRITIKNKYRLPRIDDLLDQLKGATVFSKIDFLRLGYWQLRIKEGSIPKKAFRTRYGHCEFVVMSFGLTNAPAAFMSLMNKTLQPFLDQFVIVFIDDI</sequence>
<reference evidence="4" key="1">
    <citation type="submission" date="2020-06" db="EMBL/GenBank/DDBJ databases">
        <authorList>
            <person name="Li T."/>
            <person name="Hu X."/>
            <person name="Zhang T."/>
            <person name="Song X."/>
            <person name="Zhang H."/>
            <person name="Dai N."/>
            <person name="Sheng W."/>
            <person name="Hou X."/>
            <person name="Wei L."/>
        </authorList>
    </citation>
    <scope>NUCLEOTIDE SEQUENCE</scope>
    <source>
        <strain evidence="4">K16</strain>
        <tissue evidence="4">Leaf</tissue>
    </source>
</reference>
<feature type="compositionally biased region" description="Polar residues" evidence="2">
    <location>
        <begin position="1"/>
        <end position="16"/>
    </location>
</feature>
<organism evidence="4 5">
    <name type="scientific">Sesamum angolense</name>
    <dbReference type="NCBI Taxonomy" id="2727404"/>
    <lineage>
        <taxon>Eukaryota</taxon>
        <taxon>Viridiplantae</taxon>
        <taxon>Streptophyta</taxon>
        <taxon>Embryophyta</taxon>
        <taxon>Tracheophyta</taxon>
        <taxon>Spermatophyta</taxon>
        <taxon>Magnoliopsida</taxon>
        <taxon>eudicotyledons</taxon>
        <taxon>Gunneridae</taxon>
        <taxon>Pentapetalae</taxon>
        <taxon>asterids</taxon>
        <taxon>lamiids</taxon>
        <taxon>Lamiales</taxon>
        <taxon>Pedaliaceae</taxon>
        <taxon>Sesamum</taxon>
    </lineage>
</organism>
<keyword evidence="4" id="KW-0548">Nucleotidyltransferase</keyword>
<dbReference type="AlphaFoldDB" id="A0AAE2BWY4"/>
<feature type="region of interest" description="Disordered" evidence="2">
    <location>
        <begin position="71"/>
        <end position="119"/>
    </location>
</feature>
<feature type="compositionally biased region" description="Basic and acidic residues" evidence="2">
    <location>
        <begin position="71"/>
        <end position="80"/>
    </location>
</feature>
<dbReference type="Gene3D" id="3.10.10.10">
    <property type="entry name" value="HIV Type 1 Reverse Transcriptase, subunit A, domain 1"/>
    <property type="match status" value="1"/>
</dbReference>
<feature type="region of interest" description="Disordered" evidence="2">
    <location>
        <begin position="1"/>
        <end position="33"/>
    </location>
</feature>
<feature type="compositionally biased region" description="Polar residues" evidence="2">
    <location>
        <begin position="81"/>
        <end position="97"/>
    </location>
</feature>
<keyword evidence="5" id="KW-1185">Reference proteome</keyword>
<comment type="caution">
    <text evidence="4">The sequence shown here is derived from an EMBL/GenBank/DDBJ whole genome shotgun (WGS) entry which is preliminary data.</text>
</comment>
<dbReference type="Pfam" id="PF00078">
    <property type="entry name" value="RVT_1"/>
    <property type="match status" value="1"/>
</dbReference>
<dbReference type="InterPro" id="IPR053134">
    <property type="entry name" value="RNA-dir_DNA_polymerase"/>
</dbReference>
<dbReference type="InterPro" id="IPR001878">
    <property type="entry name" value="Znf_CCHC"/>
</dbReference>
<dbReference type="InterPro" id="IPR000477">
    <property type="entry name" value="RT_dom"/>
</dbReference>
<feature type="domain" description="CCHC-type" evidence="3">
    <location>
        <begin position="59"/>
        <end position="73"/>
    </location>
</feature>
<evidence type="ECO:0000313" key="5">
    <source>
        <dbReference type="Proteomes" id="UP001289374"/>
    </source>
</evidence>
<dbReference type="PANTHER" id="PTHR24559:SF444">
    <property type="entry name" value="REVERSE TRANSCRIPTASE DOMAIN-CONTAINING PROTEIN"/>
    <property type="match status" value="1"/>
</dbReference>
<dbReference type="SMART" id="SM00343">
    <property type="entry name" value="ZnF_C2HC"/>
    <property type="match status" value="1"/>
</dbReference>
<evidence type="ECO:0000256" key="1">
    <source>
        <dbReference type="PROSITE-ProRule" id="PRU00047"/>
    </source>
</evidence>
<proteinExistence type="predicted"/>
<dbReference type="Pfam" id="PF00098">
    <property type="entry name" value="zf-CCHC"/>
    <property type="match status" value="1"/>
</dbReference>
<evidence type="ECO:0000256" key="2">
    <source>
        <dbReference type="SAM" id="MobiDB-lite"/>
    </source>
</evidence>
<dbReference type="SUPFAM" id="SSF57756">
    <property type="entry name" value="Retrovirus zinc finger-like domains"/>
    <property type="match status" value="1"/>
</dbReference>
<dbReference type="InterPro" id="IPR036875">
    <property type="entry name" value="Znf_CCHC_sf"/>
</dbReference>
<keyword evidence="4" id="KW-0808">Transferase</keyword>
<evidence type="ECO:0000259" key="3">
    <source>
        <dbReference type="PROSITE" id="PS50158"/>
    </source>
</evidence>
<gene>
    <name evidence="4" type="ORF">Sango_1189300</name>
</gene>
<evidence type="ECO:0000313" key="4">
    <source>
        <dbReference type="EMBL" id="KAK4400832.1"/>
    </source>
</evidence>
<dbReference type="GO" id="GO:0003676">
    <property type="term" value="F:nucleic acid binding"/>
    <property type="evidence" value="ECO:0007669"/>
    <property type="project" value="InterPro"/>
</dbReference>
<protein>
    <submittedName>
        <fullName evidence="4">RNA-directed DNA polymerase</fullName>
    </submittedName>
</protein>
<dbReference type="SUPFAM" id="SSF56672">
    <property type="entry name" value="DNA/RNA polymerases"/>
    <property type="match status" value="1"/>
</dbReference>
<keyword evidence="1" id="KW-0479">Metal-binding</keyword>
<name>A0AAE2BWY4_9LAMI</name>
<keyword evidence="4" id="KW-0695">RNA-directed DNA polymerase</keyword>
<dbReference type="GO" id="GO:0008270">
    <property type="term" value="F:zinc ion binding"/>
    <property type="evidence" value="ECO:0007669"/>
    <property type="project" value="UniProtKB-KW"/>
</dbReference>
<dbReference type="InterPro" id="IPR043128">
    <property type="entry name" value="Rev_trsase/Diguanyl_cyclase"/>
</dbReference>
<accession>A0AAE2BWY4</accession>
<dbReference type="EMBL" id="JACGWL010000006">
    <property type="protein sequence ID" value="KAK4400832.1"/>
    <property type="molecule type" value="Genomic_DNA"/>
</dbReference>
<dbReference type="PANTHER" id="PTHR24559">
    <property type="entry name" value="TRANSPOSON TY3-I GAG-POL POLYPROTEIN"/>
    <property type="match status" value="1"/>
</dbReference>